<evidence type="ECO:0000313" key="1">
    <source>
        <dbReference type="EMBL" id="KAJ0220050.1"/>
    </source>
</evidence>
<sequence>MQATLKRPPTVVELYARLHTEQYTQEYITPKVAKVHHCTYKVSYHNIVLTKFPIMALYLQSSYHGIILTKFPIMAFYLQSFLL</sequence>
<keyword evidence="2" id="KW-1185">Reference proteome</keyword>
<dbReference type="AlphaFoldDB" id="A0A9R1WCR6"/>
<organism evidence="1 2">
    <name type="scientific">Lactuca sativa</name>
    <name type="common">Garden lettuce</name>
    <dbReference type="NCBI Taxonomy" id="4236"/>
    <lineage>
        <taxon>Eukaryota</taxon>
        <taxon>Viridiplantae</taxon>
        <taxon>Streptophyta</taxon>
        <taxon>Embryophyta</taxon>
        <taxon>Tracheophyta</taxon>
        <taxon>Spermatophyta</taxon>
        <taxon>Magnoliopsida</taxon>
        <taxon>eudicotyledons</taxon>
        <taxon>Gunneridae</taxon>
        <taxon>Pentapetalae</taxon>
        <taxon>asterids</taxon>
        <taxon>campanulids</taxon>
        <taxon>Asterales</taxon>
        <taxon>Asteraceae</taxon>
        <taxon>Cichorioideae</taxon>
        <taxon>Cichorieae</taxon>
        <taxon>Lactucinae</taxon>
        <taxon>Lactuca</taxon>
    </lineage>
</organism>
<comment type="caution">
    <text evidence="1">The sequence shown here is derived from an EMBL/GenBank/DDBJ whole genome shotgun (WGS) entry which is preliminary data.</text>
</comment>
<proteinExistence type="predicted"/>
<dbReference type="EMBL" id="NBSK02000002">
    <property type="protein sequence ID" value="KAJ0220050.1"/>
    <property type="molecule type" value="Genomic_DNA"/>
</dbReference>
<gene>
    <name evidence="1" type="ORF">LSAT_V11C200068240</name>
</gene>
<accession>A0A9R1WCR6</accession>
<protein>
    <submittedName>
        <fullName evidence="1">Uncharacterized protein</fullName>
    </submittedName>
</protein>
<reference evidence="1 2" key="1">
    <citation type="journal article" date="2017" name="Nat. Commun.">
        <title>Genome assembly with in vitro proximity ligation data and whole-genome triplication in lettuce.</title>
        <authorList>
            <person name="Reyes-Chin-Wo S."/>
            <person name="Wang Z."/>
            <person name="Yang X."/>
            <person name="Kozik A."/>
            <person name="Arikit S."/>
            <person name="Song C."/>
            <person name="Xia L."/>
            <person name="Froenicke L."/>
            <person name="Lavelle D.O."/>
            <person name="Truco M.J."/>
            <person name="Xia R."/>
            <person name="Zhu S."/>
            <person name="Xu C."/>
            <person name="Xu H."/>
            <person name="Xu X."/>
            <person name="Cox K."/>
            <person name="Korf I."/>
            <person name="Meyers B.C."/>
            <person name="Michelmore R.W."/>
        </authorList>
    </citation>
    <scope>NUCLEOTIDE SEQUENCE [LARGE SCALE GENOMIC DNA]</scope>
    <source>
        <strain evidence="2">cv. Salinas</strain>
        <tissue evidence="1">Seedlings</tissue>
    </source>
</reference>
<evidence type="ECO:0000313" key="2">
    <source>
        <dbReference type="Proteomes" id="UP000235145"/>
    </source>
</evidence>
<dbReference type="Proteomes" id="UP000235145">
    <property type="component" value="Unassembled WGS sequence"/>
</dbReference>
<name>A0A9R1WCR6_LACSA</name>